<dbReference type="SUPFAM" id="SSF56529">
    <property type="entry name" value="FAH"/>
    <property type="match status" value="1"/>
</dbReference>
<dbReference type="AlphaFoldDB" id="A0A5B0WXJ8"/>
<sequence length="204" mass="21956">MNTVLVDGKAVTPSKIVCIGRNYVAHIEELGNEVPEEMVVFNKPNSAIGETLHAGSGGETLHYEGEIALLVQQGRAVAAGFGLDLTRRQLQARLKAKGLPWERAKAFDGAALFSPFTRLENGTDKLSLRLHINGELRQQGGVELMLYPPDIILGELARFTTLEDGDIIMTGTPAGVGEVNAQDRFAGEVLCGDQVITSGTWQAE</sequence>
<feature type="domain" description="Fumarylacetoacetase-like C-terminal" evidence="2">
    <location>
        <begin position="15"/>
        <end position="182"/>
    </location>
</feature>
<dbReference type="PANTHER" id="PTHR11820">
    <property type="entry name" value="ACYLPYRUVASE"/>
    <property type="match status" value="1"/>
</dbReference>
<dbReference type="InterPro" id="IPR036663">
    <property type="entry name" value="Fumarylacetoacetase_C_sf"/>
</dbReference>
<dbReference type="GO" id="GO:0018773">
    <property type="term" value="F:acetylpyruvate hydrolase activity"/>
    <property type="evidence" value="ECO:0007669"/>
    <property type="project" value="TreeGrafter"/>
</dbReference>
<evidence type="ECO:0000256" key="1">
    <source>
        <dbReference type="ARBA" id="ARBA00022723"/>
    </source>
</evidence>
<dbReference type="GO" id="GO:0046872">
    <property type="term" value="F:metal ion binding"/>
    <property type="evidence" value="ECO:0007669"/>
    <property type="project" value="UniProtKB-KW"/>
</dbReference>
<organism evidence="3 4">
    <name type="scientific">Pseudohalioglobus sediminis</name>
    <dbReference type="NCBI Taxonomy" id="2606449"/>
    <lineage>
        <taxon>Bacteria</taxon>
        <taxon>Pseudomonadati</taxon>
        <taxon>Pseudomonadota</taxon>
        <taxon>Gammaproteobacteria</taxon>
        <taxon>Cellvibrionales</taxon>
        <taxon>Halieaceae</taxon>
        <taxon>Pseudohalioglobus</taxon>
    </lineage>
</organism>
<dbReference type="RefSeq" id="WP_149611215.1">
    <property type="nucleotide sequence ID" value="NZ_VTUX01000004.1"/>
</dbReference>
<keyword evidence="1" id="KW-0479">Metal-binding</keyword>
<protein>
    <submittedName>
        <fullName evidence="3">Fumarylacetoacetate hydrolase family protein</fullName>
    </submittedName>
</protein>
<dbReference type="Gene3D" id="3.90.850.10">
    <property type="entry name" value="Fumarylacetoacetase-like, C-terminal domain"/>
    <property type="match status" value="1"/>
</dbReference>
<dbReference type="EMBL" id="VTUX01000004">
    <property type="protein sequence ID" value="KAA1191780.1"/>
    <property type="molecule type" value="Genomic_DNA"/>
</dbReference>
<name>A0A5B0WXJ8_9GAMM</name>
<dbReference type="PANTHER" id="PTHR11820:SF7">
    <property type="entry name" value="ACYLPYRUVASE FAHD1, MITOCHONDRIAL"/>
    <property type="match status" value="1"/>
</dbReference>
<keyword evidence="3" id="KW-0378">Hydrolase</keyword>
<dbReference type="Proteomes" id="UP000323708">
    <property type="component" value="Unassembled WGS sequence"/>
</dbReference>
<keyword evidence="4" id="KW-1185">Reference proteome</keyword>
<evidence type="ECO:0000313" key="4">
    <source>
        <dbReference type="Proteomes" id="UP000323708"/>
    </source>
</evidence>
<comment type="caution">
    <text evidence="3">The sequence shown here is derived from an EMBL/GenBank/DDBJ whole genome shotgun (WGS) entry which is preliminary data.</text>
</comment>
<accession>A0A5B0WXJ8</accession>
<evidence type="ECO:0000259" key="2">
    <source>
        <dbReference type="Pfam" id="PF01557"/>
    </source>
</evidence>
<evidence type="ECO:0000313" key="3">
    <source>
        <dbReference type="EMBL" id="KAA1191780.1"/>
    </source>
</evidence>
<proteinExistence type="predicted"/>
<dbReference type="InterPro" id="IPR011234">
    <property type="entry name" value="Fumarylacetoacetase-like_C"/>
</dbReference>
<dbReference type="Pfam" id="PF01557">
    <property type="entry name" value="FAA_hydrolase"/>
    <property type="match status" value="1"/>
</dbReference>
<reference evidence="3 4" key="1">
    <citation type="submission" date="2019-09" db="EMBL/GenBank/DDBJ databases">
        <authorList>
            <person name="Chen X.-Y."/>
        </authorList>
    </citation>
    <scope>NUCLEOTIDE SEQUENCE [LARGE SCALE GENOMIC DNA]</scope>
    <source>
        <strain evidence="3 4">NY5</strain>
    </source>
</reference>
<gene>
    <name evidence="3" type="ORF">F0M18_09595</name>
</gene>